<gene>
    <name evidence="1" type="ORF">GCM10023186_27890</name>
</gene>
<dbReference type="Proteomes" id="UP001500454">
    <property type="component" value="Unassembled WGS sequence"/>
</dbReference>
<proteinExistence type="predicted"/>
<accession>A0ABP8J5B1</accession>
<keyword evidence="2" id="KW-1185">Reference proteome</keyword>
<dbReference type="EMBL" id="BAABHA010000010">
    <property type="protein sequence ID" value="GAA4384977.1"/>
    <property type="molecule type" value="Genomic_DNA"/>
</dbReference>
<name>A0ABP8J5B1_9BACT</name>
<evidence type="ECO:0000313" key="2">
    <source>
        <dbReference type="Proteomes" id="UP001500454"/>
    </source>
</evidence>
<evidence type="ECO:0000313" key="1">
    <source>
        <dbReference type="EMBL" id="GAA4384977.1"/>
    </source>
</evidence>
<organism evidence="1 2">
    <name type="scientific">Hymenobacter koreensis</name>
    <dbReference type="NCBI Taxonomy" id="1084523"/>
    <lineage>
        <taxon>Bacteria</taxon>
        <taxon>Pseudomonadati</taxon>
        <taxon>Bacteroidota</taxon>
        <taxon>Cytophagia</taxon>
        <taxon>Cytophagales</taxon>
        <taxon>Hymenobacteraceae</taxon>
        <taxon>Hymenobacter</taxon>
    </lineage>
</organism>
<comment type="caution">
    <text evidence="1">The sequence shown here is derived from an EMBL/GenBank/DDBJ whole genome shotgun (WGS) entry which is preliminary data.</text>
</comment>
<protein>
    <submittedName>
        <fullName evidence="1">Uncharacterized protein</fullName>
    </submittedName>
</protein>
<reference evidence="2" key="1">
    <citation type="journal article" date="2019" name="Int. J. Syst. Evol. Microbiol.">
        <title>The Global Catalogue of Microorganisms (GCM) 10K type strain sequencing project: providing services to taxonomists for standard genome sequencing and annotation.</title>
        <authorList>
            <consortium name="The Broad Institute Genomics Platform"/>
            <consortium name="The Broad Institute Genome Sequencing Center for Infectious Disease"/>
            <person name="Wu L."/>
            <person name="Ma J."/>
        </authorList>
    </citation>
    <scope>NUCLEOTIDE SEQUENCE [LARGE SCALE GENOMIC DNA]</scope>
    <source>
        <strain evidence="2">JCM 17924</strain>
    </source>
</reference>
<sequence>MVALKKEGHSVLSRVAFLAFCQWPQAYSSVSIAAREAPLQVKQAAFDLGQQLGGHGNLGRGG</sequence>